<dbReference type="PANTHER" id="PTHR11559">
    <property type="entry name" value="CARBOXYLESTERASE"/>
    <property type="match status" value="1"/>
</dbReference>
<feature type="chain" id="PRO_5014210283" description="Carboxylic ester hydrolase" evidence="8">
    <location>
        <begin position="20"/>
        <end position="579"/>
    </location>
</feature>
<dbReference type="Pfam" id="PF00135">
    <property type="entry name" value="COesterase"/>
    <property type="match status" value="1"/>
</dbReference>
<dbReference type="SUPFAM" id="SSF53474">
    <property type="entry name" value="alpha/beta-Hydrolases"/>
    <property type="match status" value="1"/>
</dbReference>
<evidence type="ECO:0000313" key="11">
    <source>
        <dbReference type="Proteomes" id="UP000236546"/>
    </source>
</evidence>
<evidence type="ECO:0000256" key="3">
    <source>
        <dbReference type="ARBA" id="ARBA00022525"/>
    </source>
</evidence>
<dbReference type="GO" id="GO:0006629">
    <property type="term" value="P:lipid metabolic process"/>
    <property type="evidence" value="ECO:0007669"/>
    <property type="project" value="UniProtKB-KW"/>
</dbReference>
<protein>
    <recommendedName>
        <fullName evidence="8">Carboxylic ester hydrolase</fullName>
        <ecNumber evidence="8">3.1.1.-</ecNumber>
    </recommendedName>
</protein>
<dbReference type="InterPro" id="IPR019826">
    <property type="entry name" value="Carboxylesterase_B_AS"/>
</dbReference>
<accession>A0A2K0TGV3</accession>
<dbReference type="InterPro" id="IPR002018">
    <property type="entry name" value="CarbesteraseB"/>
</dbReference>
<dbReference type="GO" id="GO:0005576">
    <property type="term" value="C:extracellular region"/>
    <property type="evidence" value="ECO:0007669"/>
    <property type="project" value="UniProtKB-SubCell"/>
</dbReference>
<sequence>MKVTALPALVAGLLPIAGAVPAQNTQAKVQAGLVNVTIPSGIIIGSIDNGVESFRGIPYADPPTGDLRFRPPVRLSTHLGEFDATKKPVACHQGPIYGPFADTQNAVATLTEIGVASSVFKNIAGDTPTEFDEDCLIINVQRPEGIKAGANLPVLFWIYGGGFVGGSTPPFDGKNLIATGVQLNQSFVFVSVNYRVGGWGFMPGEEIYREGSGNAGLRDQRMGLEWVADNIAKFGGNPKRVVIWGESAGAISVFDQLVLYNGNATYKGKELFHGAIMNSGTALPTDPLYGPKGKAIYKAVIEKAGCEGKPEGSLKCLRDLHNNDFAAAANSVPGIFSYPSLALSYLPRPDDNVLTDSPDALARKGKFHKVPVIMGSQEDEGTAFSLFQINMGTDQRIVQYLSKYYFGDATIEQVSEFVGTYSNEIADGSPFRSKLLTELYPGKRRIAAILGDMVFDLMRRITLRIIAEHHPEVHSWSYLSSYNYNLGLSAVGTMHGSDMPVFFNGSNNNLPTISGRTYYLNFLYNLNPNKGSKVDVLWPQWKEGHKLLWYNKNNNSLRSDTYRERSYEFMYENIDSLRF</sequence>
<keyword evidence="7" id="KW-0325">Glycoprotein</keyword>
<keyword evidence="6" id="KW-0443">Lipid metabolism</keyword>
<feature type="domain" description="Carboxylesterase type B" evidence="9">
    <location>
        <begin position="36"/>
        <end position="569"/>
    </location>
</feature>
<evidence type="ECO:0000256" key="6">
    <source>
        <dbReference type="ARBA" id="ARBA00023098"/>
    </source>
</evidence>
<comment type="subcellular location">
    <subcellularLocation>
        <location evidence="1">Secreted</location>
    </subcellularLocation>
</comment>
<evidence type="ECO:0000313" key="10">
    <source>
        <dbReference type="EMBL" id="PNP44740.1"/>
    </source>
</evidence>
<comment type="similarity">
    <text evidence="2 8">Belongs to the type-B carboxylesterase/lipase family.</text>
</comment>
<proteinExistence type="inferred from homology"/>
<keyword evidence="5 8" id="KW-0378">Hydrolase</keyword>
<feature type="signal peptide" evidence="8">
    <location>
        <begin position="1"/>
        <end position="19"/>
    </location>
</feature>
<dbReference type="GO" id="GO:0016787">
    <property type="term" value="F:hydrolase activity"/>
    <property type="evidence" value="ECO:0007669"/>
    <property type="project" value="UniProtKB-KW"/>
</dbReference>
<keyword evidence="4 8" id="KW-0732">Signal</keyword>
<evidence type="ECO:0000256" key="2">
    <source>
        <dbReference type="ARBA" id="ARBA00005964"/>
    </source>
</evidence>
<comment type="caution">
    <text evidence="10">The sequence shown here is derived from an EMBL/GenBank/DDBJ whole genome shotgun (WGS) entry which is preliminary data.</text>
</comment>
<evidence type="ECO:0000259" key="9">
    <source>
        <dbReference type="Pfam" id="PF00135"/>
    </source>
</evidence>
<dbReference type="Proteomes" id="UP000236546">
    <property type="component" value="Unassembled WGS sequence"/>
</dbReference>
<evidence type="ECO:0000256" key="4">
    <source>
        <dbReference type="ARBA" id="ARBA00022729"/>
    </source>
</evidence>
<dbReference type="InterPro" id="IPR029058">
    <property type="entry name" value="AB_hydrolase_fold"/>
</dbReference>
<keyword evidence="3" id="KW-0964">Secreted</keyword>
<name>A0A2K0TGV3_9HYPO</name>
<evidence type="ECO:0000256" key="1">
    <source>
        <dbReference type="ARBA" id="ARBA00004613"/>
    </source>
</evidence>
<organism evidence="10 11">
    <name type="scientific">Trichoderma gamsii</name>
    <dbReference type="NCBI Taxonomy" id="398673"/>
    <lineage>
        <taxon>Eukaryota</taxon>
        <taxon>Fungi</taxon>
        <taxon>Dikarya</taxon>
        <taxon>Ascomycota</taxon>
        <taxon>Pezizomycotina</taxon>
        <taxon>Sordariomycetes</taxon>
        <taxon>Hypocreomycetidae</taxon>
        <taxon>Hypocreales</taxon>
        <taxon>Hypocreaceae</taxon>
        <taxon>Trichoderma</taxon>
    </lineage>
</organism>
<dbReference type="OrthoDB" id="408631at2759"/>
<evidence type="ECO:0000256" key="5">
    <source>
        <dbReference type="ARBA" id="ARBA00022801"/>
    </source>
</evidence>
<dbReference type="PROSITE" id="PS00122">
    <property type="entry name" value="CARBOXYLESTERASE_B_1"/>
    <property type="match status" value="1"/>
</dbReference>
<dbReference type="EMBL" id="MTYH01000028">
    <property type="protein sequence ID" value="PNP44740.1"/>
    <property type="molecule type" value="Genomic_DNA"/>
</dbReference>
<evidence type="ECO:0000256" key="7">
    <source>
        <dbReference type="ARBA" id="ARBA00023180"/>
    </source>
</evidence>
<dbReference type="EC" id="3.1.1.-" evidence="8"/>
<evidence type="ECO:0000256" key="8">
    <source>
        <dbReference type="RuleBase" id="RU361235"/>
    </source>
</evidence>
<dbReference type="FunFam" id="3.40.50.1820:FF:000213">
    <property type="entry name" value="Carboxylic ester hydrolase"/>
    <property type="match status" value="1"/>
</dbReference>
<gene>
    <name evidence="10" type="ORF">TGAMA5MH_03549</name>
</gene>
<dbReference type="AlphaFoldDB" id="A0A2K0TGV3"/>
<dbReference type="Gene3D" id="3.40.50.1820">
    <property type="entry name" value="alpha/beta hydrolase"/>
    <property type="match status" value="1"/>
</dbReference>
<dbReference type="InterPro" id="IPR050309">
    <property type="entry name" value="Type-B_Carboxylest/Lipase"/>
</dbReference>
<reference evidence="10 11" key="1">
    <citation type="submission" date="2017-02" db="EMBL/GenBank/DDBJ databases">
        <title>Genomes of Trichoderma spp. with biocontrol activity.</title>
        <authorList>
            <person name="Gardiner D."/>
            <person name="Kazan K."/>
            <person name="Vos C."/>
            <person name="Harvey P."/>
        </authorList>
    </citation>
    <scope>NUCLEOTIDE SEQUENCE [LARGE SCALE GENOMIC DNA]</scope>
    <source>
        <strain evidence="10 11">A5MH</strain>
    </source>
</reference>